<dbReference type="Proteomes" id="UP000027142">
    <property type="component" value="Chromosome"/>
</dbReference>
<evidence type="ECO:0000256" key="4">
    <source>
        <dbReference type="ARBA" id="ARBA00022475"/>
    </source>
</evidence>
<evidence type="ECO:0000256" key="1">
    <source>
        <dbReference type="ARBA" id="ARBA00004202"/>
    </source>
</evidence>
<evidence type="ECO:0000259" key="9">
    <source>
        <dbReference type="PROSITE" id="PS50893"/>
    </source>
</evidence>
<dbReference type="InterPro" id="IPR003439">
    <property type="entry name" value="ABC_transporter-like_ATP-bd"/>
</dbReference>
<dbReference type="PROSITE" id="PS00211">
    <property type="entry name" value="ABC_TRANSPORTER_1"/>
    <property type="match status" value="1"/>
</dbReference>
<dbReference type="InterPro" id="IPR017871">
    <property type="entry name" value="ABC_transporter-like_CS"/>
</dbReference>
<keyword evidence="7" id="KW-1278">Translocase</keyword>
<keyword evidence="11" id="KW-1185">Reference proteome</keyword>
<dbReference type="GO" id="GO:0005524">
    <property type="term" value="F:ATP binding"/>
    <property type="evidence" value="ECO:0007669"/>
    <property type="project" value="UniProtKB-KW"/>
</dbReference>
<comment type="subcellular location">
    <subcellularLocation>
        <location evidence="1">Cell membrane</location>
        <topology evidence="1">Peripheral membrane protein</topology>
    </subcellularLocation>
</comment>
<comment type="similarity">
    <text evidence="2">Belongs to the ABC transporter superfamily.</text>
</comment>
<dbReference type="PANTHER" id="PTHR43553">
    <property type="entry name" value="HEAVY METAL TRANSPORTER"/>
    <property type="match status" value="1"/>
</dbReference>
<dbReference type="InterPro" id="IPR027417">
    <property type="entry name" value="P-loop_NTPase"/>
</dbReference>
<dbReference type="STRING" id="1246626.BleG1_1686"/>
<keyword evidence="6 10" id="KW-0067">ATP-binding</keyword>
<evidence type="ECO:0000256" key="7">
    <source>
        <dbReference type="ARBA" id="ARBA00022967"/>
    </source>
</evidence>
<keyword evidence="3" id="KW-0813">Transport</keyword>
<keyword evidence="5" id="KW-0547">Nucleotide-binding</keyword>
<accession>A0A060M2E0</accession>
<protein>
    <submittedName>
        <fullName evidence="10">HMP/thiamine import ATP-binding protein YkoD</fullName>
    </submittedName>
</protein>
<dbReference type="EMBL" id="CP003923">
    <property type="protein sequence ID" value="AIC94264.1"/>
    <property type="molecule type" value="Genomic_DNA"/>
</dbReference>
<dbReference type="Pfam" id="PF00005">
    <property type="entry name" value="ABC_tran"/>
    <property type="match status" value="2"/>
</dbReference>
<evidence type="ECO:0000256" key="3">
    <source>
        <dbReference type="ARBA" id="ARBA00022448"/>
    </source>
</evidence>
<evidence type="ECO:0000256" key="5">
    <source>
        <dbReference type="ARBA" id="ARBA00022741"/>
    </source>
</evidence>
<evidence type="ECO:0000256" key="8">
    <source>
        <dbReference type="ARBA" id="ARBA00023136"/>
    </source>
</evidence>
<dbReference type="OrthoDB" id="501320at2"/>
<dbReference type="AlphaFoldDB" id="A0A060M2E0"/>
<evidence type="ECO:0000313" key="10">
    <source>
        <dbReference type="EMBL" id="AIC94264.1"/>
    </source>
</evidence>
<dbReference type="GO" id="GO:0016887">
    <property type="term" value="F:ATP hydrolysis activity"/>
    <property type="evidence" value="ECO:0007669"/>
    <property type="project" value="InterPro"/>
</dbReference>
<evidence type="ECO:0000256" key="2">
    <source>
        <dbReference type="ARBA" id="ARBA00005417"/>
    </source>
</evidence>
<dbReference type="CDD" id="cd03225">
    <property type="entry name" value="ABC_cobalt_CbiO_domain1"/>
    <property type="match status" value="2"/>
</dbReference>
<sequence length="476" mass="53959">MNAHQPIVLKELTVRDQQSGKLILDRVSCTIKPGEKVLIVGPSGAGKSTLLQVIAKLLETTNQFEVNADLYQVPPCSYVFQDPDSQFCMPYVDEELAFMLENQQVASEDMLAIIKRMLTTVGLQKDQPHTAIQTLSMGMKQRLALASAMLHDQECMLLDEPSALLDPDGAVQLWNEVAKHAEGKTIVAVEHRITEALPHMDRVLLFNHRGQLVADSKASVFFNEYRKEVIAAGIWHPHSWEDYAREKTVTRRFKQPKEVLALNDWQLLRQKKPLVTVKEATVYENDWICITGVNGAGKSSLLYGLMNLLHHKGQYTLNGELVHRKEHVSDRINFVFQHPEFQFVTTNVEEELLFSATNADEKALVKTILQRFGLSEYCTVHPYRLSVGQKRRLSVATAFVHSKPFLFLDEPTFGQDAYHTFALLDLMEDFRQSGGTIVMVTHDKTLVRLFATQEWHVKNGALIPSERRQLEGVLAT</sequence>
<reference evidence="10 11" key="1">
    <citation type="journal article" date="2014" name="Gene">
        <title>A comparative genomic analysis of the alkalitolerant soil bacterium Bacillus lehensis G1.</title>
        <authorList>
            <person name="Noor Y.M."/>
            <person name="Samsulrizal N.H."/>
            <person name="Jema'on N.A."/>
            <person name="Low K.O."/>
            <person name="Ramli A.N."/>
            <person name="Alias N.I."/>
            <person name="Damis S.I."/>
            <person name="Fuzi S.F."/>
            <person name="Isa M.N."/>
            <person name="Murad A.M."/>
            <person name="Raih M.F."/>
            <person name="Bakar F.D."/>
            <person name="Najimudin N."/>
            <person name="Mahadi N.M."/>
            <person name="Illias R.M."/>
        </authorList>
    </citation>
    <scope>NUCLEOTIDE SEQUENCE [LARGE SCALE GENOMIC DNA]</scope>
    <source>
        <strain evidence="10 11">G1</strain>
    </source>
</reference>
<feature type="domain" description="ABC transporter" evidence="9">
    <location>
        <begin position="260"/>
        <end position="475"/>
    </location>
</feature>
<keyword evidence="8" id="KW-0472">Membrane</keyword>
<dbReference type="RefSeq" id="WP_038479407.1">
    <property type="nucleotide sequence ID" value="NZ_CP003923.1"/>
</dbReference>
<feature type="domain" description="ABC transporter" evidence="9">
    <location>
        <begin position="7"/>
        <end position="234"/>
    </location>
</feature>
<evidence type="ECO:0000313" key="11">
    <source>
        <dbReference type="Proteomes" id="UP000027142"/>
    </source>
</evidence>
<dbReference type="SUPFAM" id="SSF52540">
    <property type="entry name" value="P-loop containing nucleoside triphosphate hydrolases"/>
    <property type="match status" value="2"/>
</dbReference>
<dbReference type="PROSITE" id="PS50893">
    <property type="entry name" value="ABC_TRANSPORTER_2"/>
    <property type="match status" value="2"/>
</dbReference>
<dbReference type="PATRIC" id="fig|1246626.3.peg.1678"/>
<dbReference type="GO" id="GO:0042626">
    <property type="term" value="F:ATPase-coupled transmembrane transporter activity"/>
    <property type="evidence" value="ECO:0007669"/>
    <property type="project" value="TreeGrafter"/>
</dbReference>
<dbReference type="KEGG" id="ble:BleG1_1686"/>
<dbReference type="SMART" id="SM00382">
    <property type="entry name" value="AAA"/>
    <property type="match status" value="2"/>
</dbReference>
<dbReference type="InterPro" id="IPR003593">
    <property type="entry name" value="AAA+_ATPase"/>
</dbReference>
<name>A0A060M2E0_9BACI</name>
<dbReference type="Gene3D" id="3.40.50.300">
    <property type="entry name" value="P-loop containing nucleotide triphosphate hydrolases"/>
    <property type="match status" value="2"/>
</dbReference>
<dbReference type="InterPro" id="IPR050095">
    <property type="entry name" value="ECF_ABC_transporter_ATP-bd"/>
</dbReference>
<proteinExistence type="inferred from homology"/>
<organism evidence="10 11">
    <name type="scientific">Shouchella lehensis G1</name>
    <dbReference type="NCBI Taxonomy" id="1246626"/>
    <lineage>
        <taxon>Bacteria</taxon>
        <taxon>Bacillati</taxon>
        <taxon>Bacillota</taxon>
        <taxon>Bacilli</taxon>
        <taxon>Bacillales</taxon>
        <taxon>Bacillaceae</taxon>
        <taxon>Shouchella</taxon>
    </lineage>
</organism>
<dbReference type="PANTHER" id="PTHR43553:SF27">
    <property type="entry name" value="ENERGY-COUPLING FACTOR TRANSPORTER ATP-BINDING PROTEIN ECFA2"/>
    <property type="match status" value="1"/>
</dbReference>
<dbReference type="GO" id="GO:0043190">
    <property type="term" value="C:ATP-binding cassette (ABC) transporter complex"/>
    <property type="evidence" value="ECO:0007669"/>
    <property type="project" value="TreeGrafter"/>
</dbReference>
<dbReference type="InterPro" id="IPR015856">
    <property type="entry name" value="ABC_transpr_CbiO/EcfA_su"/>
</dbReference>
<evidence type="ECO:0000256" key="6">
    <source>
        <dbReference type="ARBA" id="ARBA00022840"/>
    </source>
</evidence>
<keyword evidence="4" id="KW-1003">Cell membrane</keyword>
<dbReference type="eggNOG" id="COG1122">
    <property type="taxonomic scope" value="Bacteria"/>
</dbReference>
<dbReference type="HOGENOM" id="CLU_000604_86_7_9"/>
<gene>
    <name evidence="10" type="ORF">BleG1_1686</name>
</gene>